<dbReference type="EMBL" id="CP026100">
    <property type="protein sequence ID" value="AYV49554.1"/>
    <property type="molecule type" value="Genomic_DNA"/>
</dbReference>
<reference evidence="2 5" key="2">
    <citation type="submission" date="2018-01" db="EMBL/GenBank/DDBJ databases">
        <title>Complete genome sequence of Caulobacter flavus RHGG3.</title>
        <authorList>
            <person name="Yang E."/>
        </authorList>
    </citation>
    <scope>NUCLEOTIDE SEQUENCE [LARGE SCALE GENOMIC DNA]</scope>
    <source>
        <strain evidence="2 5">RHGG3</strain>
    </source>
</reference>
<dbReference type="Gene3D" id="3.30.750.140">
    <property type="match status" value="1"/>
</dbReference>
<dbReference type="KEGG" id="cfh:C1707_12115"/>
<protein>
    <recommendedName>
        <fullName evidence="1">Flagellar hook-length control protein-like C-terminal domain-containing protein</fullName>
    </recommendedName>
</protein>
<gene>
    <name evidence="2" type="ORF">C1707_12115</name>
    <name evidence="3" type="ORF">CFHF_08535</name>
</gene>
<evidence type="ECO:0000313" key="2">
    <source>
        <dbReference type="EMBL" id="AYV49554.1"/>
    </source>
</evidence>
<organism evidence="3 4">
    <name type="scientific">Caulobacter flavus</name>
    <dbReference type="NCBI Taxonomy" id="1679497"/>
    <lineage>
        <taxon>Bacteria</taxon>
        <taxon>Pseudomonadati</taxon>
        <taxon>Pseudomonadota</taxon>
        <taxon>Alphaproteobacteria</taxon>
        <taxon>Caulobacterales</taxon>
        <taxon>Caulobacteraceae</taxon>
        <taxon>Caulobacter</taxon>
    </lineage>
</organism>
<keyword evidence="5" id="KW-1185">Reference proteome</keyword>
<dbReference type="OrthoDB" id="7203912at2"/>
<evidence type="ECO:0000313" key="5">
    <source>
        <dbReference type="Proteomes" id="UP000281192"/>
    </source>
</evidence>
<accession>A0A2N5CVW5</accession>
<dbReference type="Proteomes" id="UP000234483">
    <property type="component" value="Unassembled WGS sequence"/>
</dbReference>
<name>A0A2N5CVW5_9CAUL</name>
<dbReference type="Pfam" id="PF02120">
    <property type="entry name" value="Flg_hook"/>
    <property type="match status" value="1"/>
</dbReference>
<dbReference type="CDD" id="cd17470">
    <property type="entry name" value="T3SS_Flik_C"/>
    <property type="match status" value="1"/>
</dbReference>
<evidence type="ECO:0000313" key="3">
    <source>
        <dbReference type="EMBL" id="PLR17943.1"/>
    </source>
</evidence>
<evidence type="ECO:0000313" key="4">
    <source>
        <dbReference type="Proteomes" id="UP000234483"/>
    </source>
</evidence>
<reference evidence="3 4" key="1">
    <citation type="submission" date="2017-12" db="EMBL/GenBank/DDBJ databases">
        <title>The genome sequence of Caulobacter flavus CGMCC1 15093.</title>
        <authorList>
            <person name="Gao J."/>
            <person name="Mao X."/>
            <person name="Sun J."/>
        </authorList>
    </citation>
    <scope>NUCLEOTIDE SEQUENCE [LARGE SCALE GENOMIC DNA]</scope>
    <source>
        <strain evidence="3 4">CGMCC1 15093</strain>
    </source>
</reference>
<dbReference type="InterPro" id="IPR038610">
    <property type="entry name" value="FliK-like_C_sf"/>
</dbReference>
<proteinExistence type="predicted"/>
<feature type="domain" description="Flagellar hook-length control protein-like C-terminal" evidence="1">
    <location>
        <begin position="54"/>
        <end position="138"/>
    </location>
</feature>
<dbReference type="EMBL" id="PJRQ01000015">
    <property type="protein sequence ID" value="PLR17943.1"/>
    <property type="molecule type" value="Genomic_DNA"/>
</dbReference>
<dbReference type="InterPro" id="IPR021136">
    <property type="entry name" value="Flagellar_hook_control-like_C"/>
</dbReference>
<dbReference type="Proteomes" id="UP000281192">
    <property type="component" value="Chromosome"/>
</dbReference>
<dbReference type="AlphaFoldDB" id="A0A2N5CVW5"/>
<sequence>MATDAAPTDAPAVKAEATFAPTVQTQAAATAQAPAETIVRGSPETVAAMSAEIAKKLEAKSTRFDIVLTPEGLGKVDVQVRIGAEGKLTAVMAFENPQAAADLRHRAGELRQALSQAGFDVADNALKFDVSSQGGNGGQGQQQNAFFDFQGGDHGRRAFAGRAFAGAMAEDIPTLSAASLIPGYRLAESDGVDVKI</sequence>
<evidence type="ECO:0000259" key="1">
    <source>
        <dbReference type="Pfam" id="PF02120"/>
    </source>
</evidence>